<dbReference type="GO" id="GO:0004045">
    <property type="term" value="F:peptidyl-tRNA hydrolase activity"/>
    <property type="evidence" value="ECO:0007669"/>
    <property type="project" value="UniProtKB-UniRule"/>
</dbReference>
<dbReference type="EMBL" id="ON715014">
    <property type="protein sequence ID" value="UWX38839.1"/>
    <property type="molecule type" value="Genomic_DNA"/>
</dbReference>
<feature type="site" description="Discriminates between blocked and unblocked aminoacyl-tRNA" evidence="7">
    <location>
        <position position="11"/>
    </location>
</feature>
<proteinExistence type="inferred from homology"/>
<keyword evidence="4 7" id="KW-0694">RNA-binding</keyword>
<dbReference type="CDD" id="cd00462">
    <property type="entry name" value="PTH"/>
    <property type="match status" value="1"/>
</dbReference>
<dbReference type="InterPro" id="IPR018171">
    <property type="entry name" value="Pept_tRNA_hydro_CS"/>
</dbReference>
<dbReference type="PANTHER" id="PTHR17224">
    <property type="entry name" value="PEPTIDYL-TRNA HYDROLASE"/>
    <property type="match status" value="1"/>
</dbReference>
<dbReference type="SUPFAM" id="SSF53178">
    <property type="entry name" value="Peptidyl-tRNA hydrolase-like"/>
    <property type="match status" value="1"/>
</dbReference>
<evidence type="ECO:0000313" key="8">
    <source>
        <dbReference type="EMBL" id="UWX38839.1"/>
    </source>
</evidence>
<keyword evidence="8" id="KW-0614">Plasmid</keyword>
<dbReference type="HAMAP" id="MF_00083">
    <property type="entry name" value="Pept_tRNA_hydro_bact"/>
    <property type="match status" value="1"/>
</dbReference>
<feature type="site" description="Stabilizes the basic form of H active site to accept a proton" evidence="7">
    <location>
        <position position="94"/>
    </location>
</feature>
<dbReference type="InterPro" id="IPR001328">
    <property type="entry name" value="Pept_tRNA_hydro"/>
</dbReference>
<organism evidence="8">
    <name type="scientific">Legionella resiliens</name>
    <dbReference type="NCBI Taxonomy" id="2905958"/>
    <lineage>
        <taxon>Bacteria</taxon>
        <taxon>Pseudomonadati</taxon>
        <taxon>Pseudomonadota</taxon>
        <taxon>Gammaproteobacteria</taxon>
        <taxon>Legionellales</taxon>
        <taxon>Legionellaceae</taxon>
        <taxon>Legionella</taxon>
    </lineage>
</organism>
<dbReference type="Gene3D" id="3.40.50.1470">
    <property type="entry name" value="Peptidyl-tRNA hydrolase"/>
    <property type="match status" value="1"/>
</dbReference>
<feature type="active site" description="Proton acceptor" evidence="7">
    <location>
        <position position="21"/>
    </location>
</feature>
<sequence>MAIKLIIGLRNPGSAYEHTRHNAGGWLIAALAQRHSVFFKLEKKMQAELAELELNHYAAKLVLPTSFMNHSGQPTRLISQFYRIQPQEILVVHDELDLPPGRIKLKTGGGHGGHNGLRDIIAQLGSTEFHRLRIGIGHPGHRDLVHQFVLGRPSAQDRQLIYDAIDRGIAAMPLVFSGDLARAMNQLNV</sequence>
<geneLocation type="plasmid" evidence="8">
    <name>pVS16</name>
</geneLocation>
<keyword evidence="2 7" id="KW-0820">tRNA-binding</keyword>
<comment type="subcellular location">
    <subcellularLocation>
        <location evidence="7">Cytoplasm</location>
    </subcellularLocation>
</comment>
<accession>A0A977P0H5</accession>
<feature type="binding site" evidence="7">
    <location>
        <position position="69"/>
    </location>
    <ligand>
        <name>tRNA</name>
        <dbReference type="ChEBI" id="CHEBI:17843"/>
    </ligand>
</feature>
<comment type="similarity">
    <text evidence="5 7">Belongs to the PTH family.</text>
</comment>
<evidence type="ECO:0000256" key="2">
    <source>
        <dbReference type="ARBA" id="ARBA00022555"/>
    </source>
</evidence>
<feature type="binding site" evidence="7">
    <location>
        <position position="67"/>
    </location>
    <ligand>
        <name>tRNA</name>
        <dbReference type="ChEBI" id="CHEBI:17843"/>
    </ligand>
</feature>
<keyword evidence="7" id="KW-0963">Cytoplasm</keyword>
<evidence type="ECO:0000256" key="4">
    <source>
        <dbReference type="ARBA" id="ARBA00022884"/>
    </source>
</evidence>
<dbReference type="PROSITE" id="PS01196">
    <property type="entry name" value="PEPT_TRNA_HYDROL_2"/>
    <property type="match status" value="1"/>
</dbReference>
<dbReference type="AlphaFoldDB" id="A0A977P0H5"/>
<dbReference type="GO" id="GO:0000049">
    <property type="term" value="F:tRNA binding"/>
    <property type="evidence" value="ECO:0007669"/>
    <property type="project" value="UniProtKB-UniRule"/>
</dbReference>
<dbReference type="InterPro" id="IPR036416">
    <property type="entry name" value="Pept_tRNA_hydro_sf"/>
</dbReference>
<dbReference type="GO" id="GO:0006515">
    <property type="term" value="P:protein quality control for misfolded or incompletely synthesized proteins"/>
    <property type="evidence" value="ECO:0007669"/>
    <property type="project" value="UniProtKB-UniRule"/>
</dbReference>
<keyword evidence="3 7" id="KW-0378">Hydrolase</keyword>
<feature type="binding site" evidence="7">
    <location>
        <position position="115"/>
    </location>
    <ligand>
        <name>tRNA</name>
        <dbReference type="ChEBI" id="CHEBI:17843"/>
    </ligand>
</feature>
<feature type="binding site" evidence="7">
    <location>
        <position position="16"/>
    </location>
    <ligand>
        <name>tRNA</name>
        <dbReference type="ChEBI" id="CHEBI:17843"/>
    </ligand>
</feature>
<name>A0A977P0H5_9GAMM</name>
<dbReference type="FunFam" id="3.40.50.1470:FF:000001">
    <property type="entry name" value="Peptidyl-tRNA hydrolase"/>
    <property type="match status" value="1"/>
</dbReference>
<protein>
    <recommendedName>
        <fullName evidence="6 7">Peptidyl-tRNA hydrolase</fullName>
        <shortName evidence="7">Pth</shortName>
        <ecNumber evidence="1 7">3.1.1.29</ecNumber>
    </recommendedName>
</protein>
<gene>
    <name evidence="7 8" type="primary">pth</name>
    <name evidence="8" type="ORF">LXO92_p00005</name>
</gene>
<dbReference type="PANTHER" id="PTHR17224:SF1">
    <property type="entry name" value="PEPTIDYL-TRNA HYDROLASE"/>
    <property type="match status" value="1"/>
</dbReference>
<dbReference type="Pfam" id="PF01195">
    <property type="entry name" value="Pept_tRNA_hydro"/>
    <property type="match status" value="1"/>
</dbReference>
<dbReference type="GO" id="GO:0072344">
    <property type="term" value="P:rescue of stalled ribosome"/>
    <property type="evidence" value="ECO:0007669"/>
    <property type="project" value="UniProtKB-UniRule"/>
</dbReference>
<evidence type="ECO:0000256" key="6">
    <source>
        <dbReference type="ARBA" id="ARBA00050038"/>
    </source>
</evidence>
<evidence type="ECO:0000256" key="7">
    <source>
        <dbReference type="HAMAP-Rule" id="MF_00083"/>
    </source>
</evidence>
<evidence type="ECO:0000256" key="1">
    <source>
        <dbReference type="ARBA" id="ARBA00013260"/>
    </source>
</evidence>
<evidence type="ECO:0000256" key="5">
    <source>
        <dbReference type="ARBA" id="ARBA00038063"/>
    </source>
</evidence>
<comment type="function">
    <text evidence="7">Catalyzes the release of premature peptidyl moieties from peptidyl-tRNA molecules trapped in stalled 50S ribosomal subunits, and thus maintains levels of free tRNAs and 50S ribosomes.</text>
</comment>
<evidence type="ECO:0000256" key="3">
    <source>
        <dbReference type="ARBA" id="ARBA00022801"/>
    </source>
</evidence>
<reference evidence="8" key="1">
    <citation type="submission" date="2022-06" db="EMBL/GenBank/DDBJ databases">
        <authorList>
            <person name="Cristino S."/>
        </authorList>
    </citation>
    <scope>NUCLEOTIDE SEQUENCE</scope>
    <source>
        <strain evidence="8">8cVS16</strain>
        <plasmid evidence="8">pVS16</plasmid>
    </source>
</reference>
<dbReference type="EC" id="3.1.1.29" evidence="1 7"/>
<dbReference type="GO" id="GO:0005737">
    <property type="term" value="C:cytoplasm"/>
    <property type="evidence" value="ECO:0007669"/>
    <property type="project" value="UniProtKB-SubCell"/>
</dbReference>
<comment type="catalytic activity">
    <reaction evidence="7">
        <text>an N-acyl-L-alpha-aminoacyl-tRNA + H2O = an N-acyl-L-amino acid + a tRNA + H(+)</text>
        <dbReference type="Rhea" id="RHEA:54448"/>
        <dbReference type="Rhea" id="RHEA-COMP:10123"/>
        <dbReference type="Rhea" id="RHEA-COMP:13883"/>
        <dbReference type="ChEBI" id="CHEBI:15377"/>
        <dbReference type="ChEBI" id="CHEBI:15378"/>
        <dbReference type="ChEBI" id="CHEBI:59874"/>
        <dbReference type="ChEBI" id="CHEBI:78442"/>
        <dbReference type="ChEBI" id="CHEBI:138191"/>
        <dbReference type="EC" id="3.1.1.29"/>
    </reaction>
</comment>
<dbReference type="NCBIfam" id="TIGR00447">
    <property type="entry name" value="pth"/>
    <property type="match status" value="1"/>
</dbReference>
<comment type="function">
    <text evidence="7">Hydrolyzes ribosome-free peptidyl-tRNAs (with 1 or more amino acids incorporated), which drop off the ribosome during protein synthesis, or as a result of ribosome stalling.</text>
</comment>
<comment type="subunit">
    <text evidence="7">Monomer.</text>
</comment>